<gene>
    <name evidence="7" type="ORF">EMPS_09343</name>
</gene>
<evidence type="ECO:0000256" key="3">
    <source>
        <dbReference type="ARBA" id="ARBA00022692"/>
    </source>
</evidence>
<dbReference type="PANTHER" id="PTHR31123">
    <property type="entry name" value="ACCUMULATION OF DYADS PROTEIN 2-RELATED"/>
    <property type="match status" value="1"/>
</dbReference>
<dbReference type="Pfam" id="PF01184">
    <property type="entry name" value="Gpr1_Fun34_YaaH"/>
    <property type="match status" value="1"/>
</dbReference>
<reference evidence="7" key="1">
    <citation type="submission" date="2021-11" db="EMBL/GenBank/DDBJ databases">
        <authorList>
            <person name="Herlambang A."/>
            <person name="Guo Y."/>
            <person name="Takashima Y."/>
            <person name="Nishizawa T."/>
        </authorList>
    </citation>
    <scope>NUCLEOTIDE SEQUENCE</scope>
    <source>
        <strain evidence="7">E1425</strain>
    </source>
</reference>
<feature type="transmembrane region" description="Helical" evidence="6">
    <location>
        <begin position="129"/>
        <end position="147"/>
    </location>
</feature>
<dbReference type="GO" id="GO:0015123">
    <property type="term" value="F:acetate transmembrane transporter activity"/>
    <property type="evidence" value="ECO:0007669"/>
    <property type="project" value="TreeGrafter"/>
</dbReference>
<dbReference type="GO" id="GO:0005886">
    <property type="term" value="C:plasma membrane"/>
    <property type="evidence" value="ECO:0007669"/>
    <property type="project" value="TreeGrafter"/>
</dbReference>
<name>A0A9P3HHT2_9FUNG</name>
<accession>A0A9P3HHT2</accession>
<dbReference type="Proteomes" id="UP000827284">
    <property type="component" value="Unassembled WGS sequence"/>
</dbReference>
<feature type="transmembrane region" description="Helical" evidence="6">
    <location>
        <begin position="186"/>
        <end position="208"/>
    </location>
</feature>
<evidence type="ECO:0000256" key="1">
    <source>
        <dbReference type="ARBA" id="ARBA00004141"/>
    </source>
</evidence>
<evidence type="ECO:0000256" key="4">
    <source>
        <dbReference type="ARBA" id="ARBA00022989"/>
    </source>
</evidence>
<dbReference type="PANTHER" id="PTHR31123:SF1">
    <property type="entry name" value="ACCUMULATION OF DYADS PROTEIN 2-RELATED"/>
    <property type="match status" value="1"/>
</dbReference>
<keyword evidence="5 6" id="KW-0472">Membrane</keyword>
<dbReference type="InterPro" id="IPR051633">
    <property type="entry name" value="AceTr"/>
</dbReference>
<keyword evidence="8" id="KW-1185">Reference proteome</keyword>
<feature type="transmembrane region" description="Helical" evidence="6">
    <location>
        <begin position="57"/>
        <end position="79"/>
    </location>
</feature>
<evidence type="ECO:0000256" key="2">
    <source>
        <dbReference type="ARBA" id="ARBA00005587"/>
    </source>
</evidence>
<proteinExistence type="inferred from homology"/>
<reference evidence="7" key="2">
    <citation type="journal article" date="2022" name="Microbiol. Resour. Announc.">
        <title>Whole-Genome Sequence of Entomortierella parvispora E1425, a Mucoromycotan Fungus Associated with Burkholderiaceae-Related Endosymbiotic Bacteria.</title>
        <authorList>
            <person name="Herlambang A."/>
            <person name="Guo Y."/>
            <person name="Takashima Y."/>
            <person name="Narisawa K."/>
            <person name="Ohta H."/>
            <person name="Nishizawa T."/>
        </authorList>
    </citation>
    <scope>NUCLEOTIDE SEQUENCE</scope>
    <source>
        <strain evidence="7">E1425</strain>
    </source>
</reference>
<organism evidence="7 8">
    <name type="scientific">Entomortierella parvispora</name>
    <dbReference type="NCBI Taxonomy" id="205924"/>
    <lineage>
        <taxon>Eukaryota</taxon>
        <taxon>Fungi</taxon>
        <taxon>Fungi incertae sedis</taxon>
        <taxon>Mucoromycota</taxon>
        <taxon>Mortierellomycotina</taxon>
        <taxon>Mortierellomycetes</taxon>
        <taxon>Mortierellales</taxon>
        <taxon>Mortierellaceae</taxon>
        <taxon>Entomortierella</taxon>
    </lineage>
</organism>
<evidence type="ECO:0000256" key="5">
    <source>
        <dbReference type="ARBA" id="ARBA00023136"/>
    </source>
</evidence>
<comment type="subcellular location">
    <subcellularLocation>
        <location evidence="1">Membrane</location>
        <topology evidence="1">Multi-pass membrane protein</topology>
    </subcellularLocation>
</comment>
<feature type="transmembrane region" description="Helical" evidence="6">
    <location>
        <begin position="153"/>
        <end position="174"/>
    </location>
</feature>
<sequence>MSDQIEYKDPKYQGGETYVSVPAPVANPGPLGLSAFAMTTFVLSLFNVGAGVPSGGPVGVVTGLAVFYGGLTQMLAGMWEFKVGNNFGATAFTSYGAFWLSYAAILIPGFAVVPGYTAEGVDPHALDNALGIFLISWGIFTFILWIATLRSSIALSSMFFTLTLTFLFLASGHLAHMAAGNYPTKIGGALGIITALLAWYNAAAGLYVPKHTFVKLPVGPLDRQ</sequence>
<dbReference type="InterPro" id="IPR000791">
    <property type="entry name" value="Gpr1/Fun34/SatP-like"/>
</dbReference>
<dbReference type="EMBL" id="BQFW01000013">
    <property type="protein sequence ID" value="GJJ76984.1"/>
    <property type="molecule type" value="Genomic_DNA"/>
</dbReference>
<dbReference type="OrthoDB" id="3648309at2759"/>
<keyword evidence="4 6" id="KW-1133">Transmembrane helix</keyword>
<comment type="similarity">
    <text evidence="2">Belongs to the acetate uptake transporter (AceTr) (TC 2.A.96) family.</text>
</comment>
<keyword evidence="3 6" id="KW-0812">Transmembrane</keyword>
<evidence type="ECO:0000313" key="8">
    <source>
        <dbReference type="Proteomes" id="UP000827284"/>
    </source>
</evidence>
<feature type="transmembrane region" description="Helical" evidence="6">
    <location>
        <begin position="99"/>
        <end position="117"/>
    </location>
</feature>
<evidence type="ECO:0000256" key="6">
    <source>
        <dbReference type="SAM" id="Phobius"/>
    </source>
</evidence>
<comment type="caution">
    <text evidence="7">The sequence shown here is derived from an EMBL/GenBank/DDBJ whole genome shotgun (WGS) entry which is preliminary data.</text>
</comment>
<dbReference type="NCBIfam" id="NF038013">
    <property type="entry name" value="AceTr_1"/>
    <property type="match status" value="1"/>
</dbReference>
<evidence type="ECO:0000313" key="7">
    <source>
        <dbReference type="EMBL" id="GJJ76984.1"/>
    </source>
</evidence>
<dbReference type="AlphaFoldDB" id="A0A9P3HHT2"/>
<protein>
    <submittedName>
        <fullName evidence="7">Uncharacterized protein</fullName>
    </submittedName>
</protein>